<dbReference type="InterPro" id="IPR023606">
    <property type="entry name" value="CoA-Trfase_III_dom_1_sf"/>
</dbReference>
<name>W4L7I8_ENTF1</name>
<dbReference type="GO" id="GO:0008410">
    <property type="term" value="F:CoA-transferase activity"/>
    <property type="evidence" value="ECO:0007669"/>
    <property type="project" value="TreeGrafter"/>
</dbReference>
<evidence type="ECO:0000313" key="3">
    <source>
        <dbReference type="Proteomes" id="UP000019141"/>
    </source>
</evidence>
<gene>
    <name evidence="2" type="ORF">ETSY1_36560</name>
</gene>
<dbReference type="InterPro" id="IPR044855">
    <property type="entry name" value="CoA-Trfase_III_dom3_sf"/>
</dbReference>
<accession>W4L7I8</accession>
<dbReference type="EMBL" id="AZHW01001128">
    <property type="protein sequence ID" value="ETW94043.1"/>
    <property type="molecule type" value="Genomic_DNA"/>
</dbReference>
<dbReference type="InterPro" id="IPR003673">
    <property type="entry name" value="CoA-Trfase_fam_III"/>
</dbReference>
<dbReference type="Pfam" id="PF02515">
    <property type="entry name" value="CoA_transf_3"/>
    <property type="match status" value="1"/>
</dbReference>
<protein>
    <recommendedName>
        <fullName evidence="4">CoA transferase</fullName>
    </recommendedName>
</protein>
<sequence>MDAPGALQGLRVLDLSDDKGQYCAKLMADMGADVIKIEPPSGDQTRRLGPFYHDEEELEKSLYWFMLNTSKRGITLDLTTTQGADLFRRLVAEADFVVESFAPGTLERYGLGYTSLTQIRPGLIMASISNYGQSGPYRDYVATDLDLLGMSGTLFLCDDPDRPPTRVNAPQTPIYGGIQAYVGSMMAHYHRLETGEGQQVDVSLHECATLLHYSQIVWNAYGMVMPRLGDRLQVAPGAIVRYCFPCQDGYVQAIPQLTWSTFVPWMDEHGLAGDLTSPEWEERLQTLVSDWEQEHIDYSEDVIANFLARFTKRELYEEGQRRYQFVYPVYNARDSLEDAQLVERNYFEQMAHPDLGTTLMYPGAPWKLSRTPWQLRRRAPLLGEHTSEVLGGELGLDASTLAALREEGVV</sequence>
<organism evidence="2 3">
    <name type="scientific">Entotheonella factor</name>
    <dbReference type="NCBI Taxonomy" id="1429438"/>
    <lineage>
        <taxon>Bacteria</taxon>
        <taxon>Pseudomonadati</taxon>
        <taxon>Nitrospinota/Tectimicrobiota group</taxon>
        <taxon>Candidatus Tectimicrobiota</taxon>
        <taxon>Candidatus Entotheonellia</taxon>
        <taxon>Candidatus Entotheonellales</taxon>
        <taxon>Candidatus Entotheonellaceae</taxon>
        <taxon>Candidatus Entotheonella</taxon>
    </lineage>
</organism>
<dbReference type="Gene3D" id="3.40.50.10540">
    <property type="entry name" value="Crotonobetainyl-coa:carnitine coa-transferase, domain 1"/>
    <property type="match status" value="1"/>
</dbReference>
<dbReference type="Gene3D" id="3.30.1540.10">
    <property type="entry name" value="formyl-coa transferase, domain 3"/>
    <property type="match status" value="1"/>
</dbReference>
<evidence type="ECO:0000313" key="2">
    <source>
        <dbReference type="EMBL" id="ETW94043.1"/>
    </source>
</evidence>
<dbReference type="AlphaFoldDB" id="W4L7I8"/>
<comment type="caution">
    <text evidence="2">The sequence shown here is derived from an EMBL/GenBank/DDBJ whole genome shotgun (WGS) entry which is preliminary data.</text>
</comment>
<dbReference type="PATRIC" id="fig|1429438.4.peg.6877"/>
<evidence type="ECO:0000256" key="1">
    <source>
        <dbReference type="ARBA" id="ARBA00022679"/>
    </source>
</evidence>
<dbReference type="Proteomes" id="UP000019141">
    <property type="component" value="Unassembled WGS sequence"/>
</dbReference>
<evidence type="ECO:0008006" key="4">
    <source>
        <dbReference type="Google" id="ProtNLM"/>
    </source>
</evidence>
<dbReference type="HOGENOM" id="CLU_033975_0_0_7"/>
<dbReference type="PANTHER" id="PTHR48207:SF3">
    <property type="entry name" value="SUCCINATE--HYDROXYMETHYLGLUTARATE COA-TRANSFERASE"/>
    <property type="match status" value="1"/>
</dbReference>
<keyword evidence="3" id="KW-1185">Reference proteome</keyword>
<proteinExistence type="predicted"/>
<reference evidence="2 3" key="1">
    <citation type="journal article" date="2014" name="Nature">
        <title>An environmental bacterial taxon with a large and distinct metabolic repertoire.</title>
        <authorList>
            <person name="Wilson M.C."/>
            <person name="Mori T."/>
            <person name="Ruckert C."/>
            <person name="Uria A.R."/>
            <person name="Helf M.J."/>
            <person name="Takada K."/>
            <person name="Gernert C."/>
            <person name="Steffens U.A."/>
            <person name="Heycke N."/>
            <person name="Schmitt S."/>
            <person name="Rinke C."/>
            <person name="Helfrich E.J."/>
            <person name="Brachmann A.O."/>
            <person name="Gurgui C."/>
            <person name="Wakimoto T."/>
            <person name="Kracht M."/>
            <person name="Crusemann M."/>
            <person name="Hentschel U."/>
            <person name="Abe I."/>
            <person name="Matsunaga S."/>
            <person name="Kalinowski J."/>
            <person name="Takeyama H."/>
            <person name="Piel J."/>
        </authorList>
    </citation>
    <scope>NUCLEOTIDE SEQUENCE [LARGE SCALE GENOMIC DNA]</scope>
    <source>
        <strain evidence="3">TSY1</strain>
    </source>
</reference>
<dbReference type="PANTHER" id="PTHR48207">
    <property type="entry name" value="SUCCINATE--HYDROXYMETHYLGLUTARATE COA-TRANSFERASE"/>
    <property type="match status" value="1"/>
</dbReference>
<keyword evidence="1" id="KW-0808">Transferase</keyword>
<dbReference type="InterPro" id="IPR050483">
    <property type="entry name" value="CoA-transferase_III_domain"/>
</dbReference>
<dbReference type="SUPFAM" id="SSF89796">
    <property type="entry name" value="CoA-transferase family III (CaiB/BaiF)"/>
    <property type="match status" value="1"/>
</dbReference>